<evidence type="ECO:0000256" key="7">
    <source>
        <dbReference type="ARBA" id="ARBA00022777"/>
    </source>
</evidence>
<dbReference type="InterPro" id="IPR011877">
    <property type="entry name" value="Ribokinase"/>
</dbReference>
<dbReference type="EC" id="2.7.1.15" evidence="2 12"/>
<dbReference type="GO" id="GO:0046872">
    <property type="term" value="F:metal ion binding"/>
    <property type="evidence" value="ECO:0007669"/>
    <property type="project" value="UniProtKB-KW"/>
</dbReference>
<evidence type="ECO:0000256" key="12">
    <source>
        <dbReference type="HAMAP-Rule" id="MF_01987"/>
    </source>
</evidence>
<evidence type="ECO:0000256" key="10">
    <source>
        <dbReference type="ARBA" id="ARBA00022958"/>
    </source>
</evidence>
<evidence type="ECO:0000259" key="13">
    <source>
        <dbReference type="Pfam" id="PF00294"/>
    </source>
</evidence>
<dbReference type="Gene3D" id="3.40.1190.20">
    <property type="match status" value="1"/>
</dbReference>
<feature type="binding site" evidence="12">
    <location>
        <position position="272"/>
    </location>
    <ligand>
        <name>K(+)</name>
        <dbReference type="ChEBI" id="CHEBI:29103"/>
    </ligand>
</feature>
<proteinExistence type="inferred from homology"/>
<dbReference type="GO" id="GO:0005524">
    <property type="term" value="F:ATP binding"/>
    <property type="evidence" value="ECO:0007669"/>
    <property type="project" value="UniProtKB-UniRule"/>
</dbReference>
<dbReference type="Proteomes" id="UP000575898">
    <property type="component" value="Unassembled WGS sequence"/>
</dbReference>
<feature type="binding site" evidence="12">
    <location>
        <begin position="205"/>
        <end position="210"/>
    </location>
    <ligand>
        <name>ATP</name>
        <dbReference type="ChEBI" id="CHEBI:30616"/>
    </ligand>
</feature>
<keyword evidence="8 12" id="KW-0067">ATP-binding</keyword>
<dbReference type="InterPro" id="IPR011611">
    <property type="entry name" value="PfkB_dom"/>
</dbReference>
<sequence>MRVPRAPEAGETLTGYDFATHPGGKGANQAVACARLGGEVSLIGRLGNDAFGQVLRDGLIAEGISDDTVGSDDRAATGVAMIMVDDAAQNRITLAPGANAKLTPAHIDAQAGLFDGAAMLILQLEVPMPTVLHAATLARRHGCPVLLNPAPATSLPDAIWPMIDYLVPNETEATLLTGIIVTDPASAGEAAKRLLDKGVRNVLITLGSQGVLLANGQGTEHLPAFVVKAIDTTAAGDTFIGGLAAGLAEGMSLSDAARLGQRAASISVTRHGAQPSIPYRAELNS</sequence>
<feature type="binding site" evidence="12">
    <location>
        <position position="231"/>
    </location>
    <ligand>
        <name>K(+)</name>
        <dbReference type="ChEBI" id="CHEBI:29103"/>
    </ligand>
</feature>
<keyword evidence="11 12" id="KW-0119">Carbohydrate metabolism</keyword>
<dbReference type="HAMAP" id="MF_01987">
    <property type="entry name" value="Ribokinase"/>
    <property type="match status" value="1"/>
</dbReference>
<keyword evidence="6 12" id="KW-0547">Nucleotide-binding</keyword>
<dbReference type="AlphaFoldDB" id="A0A840MJ65"/>
<comment type="subunit">
    <text evidence="12">Homodimer.</text>
</comment>
<comment type="similarity">
    <text evidence="1">Belongs to the carbohydrate kinase pfkB family.</text>
</comment>
<keyword evidence="9 12" id="KW-0460">Magnesium</keyword>
<dbReference type="CDD" id="cd01174">
    <property type="entry name" value="ribokinase"/>
    <property type="match status" value="1"/>
</dbReference>
<feature type="domain" description="Carbohydrate kinase PfkB" evidence="13">
    <location>
        <begin position="9"/>
        <end position="278"/>
    </location>
</feature>
<comment type="function">
    <text evidence="12">Catalyzes the phosphorylation of ribose at O-5 in a reaction requiring ATP and magnesium. The resulting D-ribose-5-phosphate can then be used either for sythesis of nucleotides, histidine, and tryptophan, or as a component of the pentose phosphate pathway.</text>
</comment>
<feature type="binding site" evidence="12">
    <location>
        <position position="237"/>
    </location>
    <ligand>
        <name>substrate</name>
    </ligand>
</feature>
<keyword evidence="10 12" id="KW-0630">Potassium</keyword>
<comment type="caution">
    <text evidence="14">The sequence shown here is derived from an EMBL/GenBank/DDBJ whole genome shotgun (WGS) entry which is preliminary data.</text>
</comment>
<comment type="catalytic activity">
    <reaction evidence="12">
        <text>D-ribose + ATP = D-ribose 5-phosphate + ADP + H(+)</text>
        <dbReference type="Rhea" id="RHEA:13697"/>
        <dbReference type="ChEBI" id="CHEBI:15378"/>
        <dbReference type="ChEBI" id="CHEBI:30616"/>
        <dbReference type="ChEBI" id="CHEBI:47013"/>
        <dbReference type="ChEBI" id="CHEBI:78346"/>
        <dbReference type="ChEBI" id="CHEBI:456216"/>
        <dbReference type="EC" id="2.7.1.15"/>
    </reaction>
</comment>
<accession>A0A840MJ65</accession>
<keyword evidence="5 12" id="KW-0479">Metal-binding</keyword>
<protein>
    <recommendedName>
        <fullName evidence="3 12">Ribokinase</fullName>
        <shortName evidence="12">RK</shortName>
        <ecNumber evidence="2 12">2.7.1.15</ecNumber>
    </recommendedName>
</protein>
<feature type="binding site" evidence="12">
    <location>
        <begin position="236"/>
        <end position="237"/>
    </location>
    <ligand>
        <name>ATP</name>
        <dbReference type="ChEBI" id="CHEBI:30616"/>
    </ligand>
</feature>
<evidence type="ECO:0000256" key="6">
    <source>
        <dbReference type="ARBA" id="ARBA00022741"/>
    </source>
</evidence>
<feature type="binding site" evidence="12">
    <location>
        <position position="276"/>
    </location>
    <ligand>
        <name>K(+)</name>
        <dbReference type="ChEBI" id="CHEBI:29103"/>
    </ligand>
</feature>
<dbReference type="InterPro" id="IPR029056">
    <property type="entry name" value="Ribokinase-like"/>
</dbReference>
<dbReference type="GO" id="GO:0004747">
    <property type="term" value="F:ribokinase activity"/>
    <property type="evidence" value="ECO:0007669"/>
    <property type="project" value="UniProtKB-UniRule"/>
</dbReference>
<keyword evidence="15" id="KW-1185">Reference proteome</keyword>
<evidence type="ECO:0000313" key="15">
    <source>
        <dbReference type="Proteomes" id="UP000575898"/>
    </source>
</evidence>
<dbReference type="GO" id="GO:0005829">
    <property type="term" value="C:cytosol"/>
    <property type="evidence" value="ECO:0007669"/>
    <property type="project" value="TreeGrafter"/>
</dbReference>
<feature type="binding site" evidence="12">
    <location>
        <position position="125"/>
    </location>
    <ligand>
        <name>substrate</name>
    </ligand>
</feature>
<name>A0A840MJ65_9PROT</name>
<dbReference type="PROSITE" id="PS00584">
    <property type="entry name" value="PFKB_KINASES_2"/>
    <property type="match status" value="1"/>
</dbReference>
<evidence type="ECO:0000256" key="4">
    <source>
        <dbReference type="ARBA" id="ARBA00022679"/>
    </source>
</evidence>
<dbReference type="PROSITE" id="PS00583">
    <property type="entry name" value="PFKB_KINASES_1"/>
    <property type="match status" value="1"/>
</dbReference>
<evidence type="ECO:0000256" key="2">
    <source>
        <dbReference type="ARBA" id="ARBA00012035"/>
    </source>
</evidence>
<evidence type="ECO:0000256" key="3">
    <source>
        <dbReference type="ARBA" id="ARBA00016943"/>
    </source>
</evidence>
<evidence type="ECO:0000256" key="5">
    <source>
        <dbReference type="ARBA" id="ARBA00022723"/>
    </source>
</evidence>
<dbReference type="SUPFAM" id="SSF53613">
    <property type="entry name" value="Ribokinase-like"/>
    <property type="match status" value="1"/>
</dbReference>
<feature type="binding site" evidence="12">
    <location>
        <begin position="24"/>
        <end position="28"/>
    </location>
    <ligand>
        <name>substrate</name>
    </ligand>
</feature>
<comment type="similarity">
    <text evidence="12">Belongs to the carbohydrate kinase PfkB family. Ribokinase subfamily.</text>
</comment>
<dbReference type="UniPathway" id="UPA00916">
    <property type="reaction ID" value="UER00889"/>
</dbReference>
<feature type="binding site" evidence="12">
    <location>
        <position position="233"/>
    </location>
    <ligand>
        <name>K(+)</name>
        <dbReference type="ChEBI" id="CHEBI:29103"/>
    </ligand>
</feature>
<comment type="activity regulation">
    <text evidence="12">Activated by a monovalent cation that binds near, but not in, the active site. The most likely occupant of the site in vivo is potassium. Ion binding induces a conformational change that may alter substrate affinity.</text>
</comment>
<evidence type="ECO:0000256" key="8">
    <source>
        <dbReference type="ARBA" id="ARBA00022840"/>
    </source>
</evidence>
<comment type="subcellular location">
    <subcellularLocation>
        <location evidence="12">Cytoplasm</location>
    </subcellularLocation>
</comment>
<organism evidence="14 15">
    <name type="scientific">Chitinivorax tropicus</name>
    <dbReference type="NCBI Taxonomy" id="714531"/>
    <lineage>
        <taxon>Bacteria</taxon>
        <taxon>Pseudomonadati</taxon>
        <taxon>Pseudomonadota</taxon>
        <taxon>Betaproteobacteria</taxon>
        <taxon>Chitinivorax</taxon>
    </lineage>
</organism>
<dbReference type="PANTHER" id="PTHR10584">
    <property type="entry name" value="SUGAR KINASE"/>
    <property type="match status" value="1"/>
</dbReference>
<feature type="binding site" evidence="12">
    <location>
        <position position="270"/>
    </location>
    <ligand>
        <name>K(+)</name>
        <dbReference type="ChEBI" id="CHEBI:29103"/>
    </ligand>
</feature>
<dbReference type="GO" id="GO:0019303">
    <property type="term" value="P:D-ribose catabolic process"/>
    <property type="evidence" value="ECO:0007669"/>
    <property type="project" value="UniProtKB-UniRule"/>
</dbReference>
<gene>
    <name evidence="12" type="primary">rbsK</name>
    <name evidence="14" type="ORF">HNQ59_001979</name>
</gene>
<evidence type="ECO:0000313" key="14">
    <source>
        <dbReference type="EMBL" id="MBB5018688.1"/>
    </source>
</evidence>
<dbReference type="InterPro" id="IPR002173">
    <property type="entry name" value="Carboh/pur_kinase_PfkB_CS"/>
</dbReference>
<keyword evidence="12" id="KW-0963">Cytoplasm</keyword>
<dbReference type="EMBL" id="JACHHY010000010">
    <property type="protein sequence ID" value="MBB5018688.1"/>
    <property type="molecule type" value="Genomic_DNA"/>
</dbReference>
<feature type="binding site" evidence="12">
    <location>
        <position position="169"/>
    </location>
    <ligand>
        <name>ATP</name>
        <dbReference type="ChEBI" id="CHEBI:30616"/>
    </ligand>
</feature>
<reference evidence="14 15" key="1">
    <citation type="submission" date="2020-08" db="EMBL/GenBank/DDBJ databases">
        <title>Genomic Encyclopedia of Type Strains, Phase IV (KMG-IV): sequencing the most valuable type-strain genomes for metagenomic binning, comparative biology and taxonomic classification.</title>
        <authorList>
            <person name="Goeker M."/>
        </authorList>
    </citation>
    <scope>NUCLEOTIDE SEQUENCE [LARGE SCALE GENOMIC DNA]</scope>
    <source>
        <strain evidence="14 15">DSM 27165</strain>
    </source>
</reference>
<dbReference type="PANTHER" id="PTHR10584:SF166">
    <property type="entry name" value="RIBOKINASE"/>
    <property type="match status" value="1"/>
</dbReference>
<comment type="cofactor">
    <cofactor evidence="12">
        <name>Mg(2+)</name>
        <dbReference type="ChEBI" id="CHEBI:18420"/>
    </cofactor>
    <text evidence="12">Requires a divalent cation, most likely magnesium in vivo, as an electrophilic catalyst to aid phosphoryl group transfer. It is the chelate of the metal and the nucleotide that is the actual substrate.</text>
</comment>
<evidence type="ECO:0000256" key="11">
    <source>
        <dbReference type="ARBA" id="ARBA00023277"/>
    </source>
</evidence>
<feature type="active site" description="Proton acceptor" evidence="12">
    <location>
        <position position="237"/>
    </location>
</feature>
<dbReference type="NCBIfam" id="TIGR02152">
    <property type="entry name" value="D_ribokin_bact"/>
    <property type="match status" value="1"/>
</dbReference>
<dbReference type="PRINTS" id="PR00990">
    <property type="entry name" value="RIBOKINASE"/>
</dbReference>
<keyword evidence="7 12" id="KW-0418">Kinase</keyword>
<keyword evidence="4 12" id="KW-0808">Transferase</keyword>
<comment type="caution">
    <text evidence="12">Lacks conserved residue(s) required for the propagation of feature annotation.</text>
</comment>
<evidence type="ECO:0000256" key="1">
    <source>
        <dbReference type="ARBA" id="ARBA00005380"/>
    </source>
</evidence>
<dbReference type="InterPro" id="IPR002139">
    <property type="entry name" value="Ribo/fructo_kinase"/>
</dbReference>
<feature type="binding site" evidence="12">
    <location>
        <position position="267"/>
    </location>
    <ligand>
        <name>K(+)</name>
        <dbReference type="ChEBI" id="CHEBI:29103"/>
    </ligand>
</feature>
<evidence type="ECO:0000256" key="9">
    <source>
        <dbReference type="ARBA" id="ARBA00022842"/>
    </source>
</evidence>
<dbReference type="Pfam" id="PF00294">
    <property type="entry name" value="PfkB"/>
    <property type="match status" value="1"/>
</dbReference>
<comment type="pathway">
    <text evidence="12">Carbohydrate metabolism; D-ribose degradation; D-ribose 5-phosphate from beta-D-ribopyranose: step 2/2.</text>
</comment>